<dbReference type="FunFam" id="3.30.420.100:FF:000001">
    <property type="entry name" value="50S ribosomal protein L18"/>
    <property type="match status" value="1"/>
</dbReference>
<dbReference type="NCBIfam" id="TIGR00060">
    <property type="entry name" value="L18_bact"/>
    <property type="match status" value="1"/>
</dbReference>
<keyword evidence="5" id="KW-0687">Ribonucleoprotein</keyword>
<dbReference type="InterPro" id="IPR002358">
    <property type="entry name" value="Ribosomal_uL6_CS"/>
</dbReference>
<comment type="caution">
    <text evidence="7">The sequence shown here is derived from an EMBL/GenBank/DDBJ whole genome shotgun (WGS) entry which is preliminary data.</text>
</comment>
<feature type="domain" description="Large ribosomal subunit protein uL6 alpha-beta" evidence="6">
    <location>
        <begin position="2"/>
        <end position="66"/>
    </location>
</feature>
<dbReference type="GO" id="GO:0008097">
    <property type="term" value="F:5S rRNA binding"/>
    <property type="evidence" value="ECO:0007669"/>
    <property type="project" value="TreeGrafter"/>
</dbReference>
<evidence type="ECO:0000256" key="5">
    <source>
        <dbReference type="ARBA" id="ARBA00023274"/>
    </source>
</evidence>
<dbReference type="Pfam" id="PF00861">
    <property type="entry name" value="Ribosomal_L18p"/>
    <property type="match status" value="1"/>
</dbReference>
<dbReference type="GO" id="GO:0006412">
    <property type="term" value="P:translation"/>
    <property type="evidence" value="ECO:0007669"/>
    <property type="project" value="InterPro"/>
</dbReference>
<dbReference type="SUPFAM" id="SSF56053">
    <property type="entry name" value="Ribosomal protein L6"/>
    <property type="match status" value="1"/>
</dbReference>
<dbReference type="GO" id="GO:0003735">
    <property type="term" value="F:structural constituent of ribosome"/>
    <property type="evidence" value="ECO:0007669"/>
    <property type="project" value="InterPro"/>
</dbReference>
<dbReference type="InterPro" id="IPR036789">
    <property type="entry name" value="Ribosomal_uL6-like_a/b-dom_sf"/>
</dbReference>
<gene>
    <name evidence="7" type="ORF">B1A_08587</name>
</gene>
<keyword evidence="3" id="KW-0694">RNA-binding</keyword>
<evidence type="ECO:0000313" key="7">
    <source>
        <dbReference type="EMBL" id="EQD65185.1"/>
    </source>
</evidence>
<organism evidence="7">
    <name type="scientific">mine drainage metagenome</name>
    <dbReference type="NCBI Taxonomy" id="410659"/>
    <lineage>
        <taxon>unclassified sequences</taxon>
        <taxon>metagenomes</taxon>
        <taxon>ecological metagenomes</taxon>
    </lineage>
</organism>
<reference evidence="7" key="2">
    <citation type="journal article" date="2014" name="ISME J.">
        <title>Microbial stratification in low pH oxic and suboxic macroscopic growths along an acid mine drainage.</title>
        <authorList>
            <person name="Mendez-Garcia C."/>
            <person name="Mesa V."/>
            <person name="Sprenger R.R."/>
            <person name="Richter M."/>
            <person name="Diez M.S."/>
            <person name="Solano J."/>
            <person name="Bargiela R."/>
            <person name="Golyshina O.V."/>
            <person name="Manteca A."/>
            <person name="Ramos J.L."/>
            <person name="Gallego J.R."/>
            <person name="Llorente I."/>
            <person name="Martins Dos Santos V.A."/>
            <person name="Jensen O.N."/>
            <person name="Pelaez A.I."/>
            <person name="Sanchez J."/>
            <person name="Ferrer M."/>
        </authorList>
    </citation>
    <scope>NUCLEOTIDE SEQUENCE</scope>
</reference>
<dbReference type="InterPro" id="IPR005484">
    <property type="entry name" value="Ribosomal_uL18_bac/plant/anim"/>
</dbReference>
<dbReference type="AlphaFoldDB" id="T1CEH7"/>
<dbReference type="InterPro" id="IPR004389">
    <property type="entry name" value="Ribosomal_uL18_bac-type"/>
</dbReference>
<dbReference type="PROSITE" id="PS00525">
    <property type="entry name" value="RIBOSOMAL_L6_1"/>
    <property type="match status" value="1"/>
</dbReference>
<dbReference type="EMBL" id="AUZX01006124">
    <property type="protein sequence ID" value="EQD65185.1"/>
    <property type="molecule type" value="Genomic_DNA"/>
</dbReference>
<dbReference type="HAMAP" id="MF_01337_B">
    <property type="entry name" value="Ribosomal_uL18_B"/>
    <property type="match status" value="1"/>
</dbReference>
<comment type="similarity">
    <text evidence="1">Belongs to the universal ribosomal protein uL18 family.</text>
</comment>
<dbReference type="PANTHER" id="PTHR12899:SF3">
    <property type="entry name" value="LARGE RIBOSOMAL SUBUNIT PROTEIN UL18M"/>
    <property type="match status" value="1"/>
</dbReference>
<name>T1CEH7_9ZZZZ</name>
<evidence type="ECO:0000259" key="6">
    <source>
        <dbReference type="Pfam" id="PF00347"/>
    </source>
</evidence>
<dbReference type="InterPro" id="IPR019906">
    <property type="entry name" value="Ribosomal_uL6_bac-type"/>
</dbReference>
<dbReference type="InterPro" id="IPR057268">
    <property type="entry name" value="Ribosomal_L18"/>
</dbReference>
<dbReference type="PRINTS" id="PR00059">
    <property type="entry name" value="RIBOSOMALL6"/>
</dbReference>
<keyword evidence="4 7" id="KW-0689">Ribosomal protein</keyword>
<dbReference type="PANTHER" id="PTHR12899">
    <property type="entry name" value="39S RIBOSOMAL PROTEIN L18, MITOCHONDRIAL"/>
    <property type="match status" value="1"/>
</dbReference>
<dbReference type="GO" id="GO:0022625">
    <property type="term" value="C:cytosolic large ribosomal subunit"/>
    <property type="evidence" value="ECO:0007669"/>
    <property type="project" value="TreeGrafter"/>
</dbReference>
<dbReference type="Pfam" id="PF00347">
    <property type="entry name" value="Ribosomal_L6"/>
    <property type="match status" value="1"/>
</dbReference>
<evidence type="ECO:0000256" key="3">
    <source>
        <dbReference type="ARBA" id="ARBA00022884"/>
    </source>
</evidence>
<dbReference type="Gene3D" id="3.30.420.100">
    <property type="match status" value="1"/>
</dbReference>
<dbReference type="CDD" id="cd00432">
    <property type="entry name" value="Ribosomal_L18_L5e"/>
    <property type="match status" value="1"/>
</dbReference>
<evidence type="ECO:0000256" key="4">
    <source>
        <dbReference type="ARBA" id="ARBA00022980"/>
    </source>
</evidence>
<reference evidence="7" key="1">
    <citation type="submission" date="2013-08" db="EMBL/GenBank/DDBJ databases">
        <authorList>
            <person name="Mendez C."/>
            <person name="Richter M."/>
            <person name="Ferrer M."/>
            <person name="Sanchez J."/>
        </authorList>
    </citation>
    <scope>NUCLEOTIDE SEQUENCE</scope>
</reference>
<keyword evidence="2" id="KW-0699">rRNA-binding</keyword>
<evidence type="ECO:0000256" key="1">
    <source>
        <dbReference type="ARBA" id="ARBA00007116"/>
    </source>
</evidence>
<protein>
    <submittedName>
        <fullName evidence="7">Ribosomal protein L18, bacterial</fullName>
    </submittedName>
</protein>
<dbReference type="SUPFAM" id="SSF53137">
    <property type="entry name" value="Translational machinery components"/>
    <property type="match status" value="1"/>
</dbReference>
<sequence length="205" mass="23170">MQGKVLQLALGYSKPILYPIPSEITVETPSQTEIVVRGCDRQRVGQIASEIRSFRRSDPYKGKGVRLCGRGPETEGDQEEMTIKIRDKGKKEARLKRARRTRARIARLGVMRLTVYRSPRHIYAQIFTPQGERVLVQASSLERAVRERWAAGTQKTGRAEQVGQVLAERARALGIERVAFDRSGFKYHGRVRALAEAARSHGLQF</sequence>
<proteinExistence type="inferred from homology"/>
<dbReference type="Gene3D" id="3.90.930.12">
    <property type="entry name" value="Ribosomal protein L6, alpha-beta domain"/>
    <property type="match status" value="1"/>
</dbReference>
<evidence type="ECO:0000256" key="2">
    <source>
        <dbReference type="ARBA" id="ARBA00022730"/>
    </source>
</evidence>
<dbReference type="InterPro" id="IPR020040">
    <property type="entry name" value="Ribosomal_uL6_a/b-dom"/>
</dbReference>
<accession>T1CEH7</accession>